<dbReference type="RefSeq" id="WP_218122058.1">
    <property type="nucleotide sequence ID" value="NZ_FNDD01000074.1"/>
</dbReference>
<dbReference type="SUPFAM" id="SSF69349">
    <property type="entry name" value="Phage fibre proteins"/>
    <property type="match status" value="1"/>
</dbReference>
<evidence type="ECO:0000313" key="2">
    <source>
        <dbReference type="EMBL" id="SDI12502.1"/>
    </source>
</evidence>
<reference evidence="2 3" key="1">
    <citation type="submission" date="2016-10" db="EMBL/GenBank/DDBJ databases">
        <authorList>
            <person name="de Groot N.N."/>
        </authorList>
    </citation>
    <scope>NUCLEOTIDE SEQUENCE [LARGE SCALE GENOMIC DNA]</scope>
    <source>
        <strain evidence="2 3">CGMCC 1.10228</strain>
    </source>
</reference>
<dbReference type="STRING" id="861298.SAMN04488136_1744"/>
<protein>
    <submittedName>
        <fullName evidence="2">Phage baseplate assembly protein V</fullName>
    </submittedName>
</protein>
<accession>A0A1G8I115</accession>
<dbReference type="InterPro" id="IPR044033">
    <property type="entry name" value="GpV-like_apex"/>
</dbReference>
<dbReference type="Pfam" id="PF04717">
    <property type="entry name" value="Phage_base_V"/>
    <property type="match status" value="1"/>
</dbReference>
<dbReference type="AlphaFoldDB" id="A0A1G8I115"/>
<dbReference type="EMBL" id="FNDD01000074">
    <property type="protein sequence ID" value="SDI12502.1"/>
    <property type="molecule type" value="Genomic_DNA"/>
</dbReference>
<name>A0A1G8I115_9VIBR</name>
<dbReference type="InterPro" id="IPR013046">
    <property type="entry name" value="GpV/Gp45"/>
</dbReference>
<dbReference type="InterPro" id="IPR037026">
    <property type="entry name" value="Vgr_OB-fold_dom_sf"/>
</dbReference>
<organism evidence="2 3">
    <name type="scientific">Vibrio xiamenensis</name>
    <dbReference type="NCBI Taxonomy" id="861298"/>
    <lineage>
        <taxon>Bacteria</taxon>
        <taxon>Pseudomonadati</taxon>
        <taxon>Pseudomonadota</taxon>
        <taxon>Gammaproteobacteria</taxon>
        <taxon>Vibrionales</taxon>
        <taxon>Vibrionaceae</taxon>
        <taxon>Vibrio</taxon>
    </lineage>
</organism>
<dbReference type="Gene3D" id="2.40.50.230">
    <property type="entry name" value="Gp5 N-terminal domain"/>
    <property type="match status" value="1"/>
</dbReference>
<dbReference type="Gene3D" id="6.20.150.10">
    <property type="match status" value="1"/>
</dbReference>
<keyword evidence="3" id="KW-1185">Reference proteome</keyword>
<gene>
    <name evidence="2" type="ORF">SAMN04488136_1744</name>
</gene>
<dbReference type="Pfam" id="PF18946">
    <property type="entry name" value="Apex"/>
    <property type="match status" value="1"/>
</dbReference>
<dbReference type="Proteomes" id="UP000198854">
    <property type="component" value="Unassembled WGS sequence"/>
</dbReference>
<sequence>MQSLIRQIVQSELAEYTEQFSLQEKAISDLTRRLNNLIRVGAVSAWSENHKRIKVQCGGNETPFIKWFSACAGDVAEYRLPSIGEQVVLLNIGDGDSLATCIALIGVPSDKFPLPTSNPNEILRVYPDGTRVCYDKEKHQLDVKVAGVANVVVDEDATVNVGGNAKLTVSGTTKVTSGGDATVDAPKIKLNGGTGVVTGAHKCMVTGLPHGDCSSTVTAGV</sequence>
<dbReference type="InterPro" id="IPR006531">
    <property type="entry name" value="Gp5/Vgr_OB"/>
</dbReference>
<evidence type="ECO:0000313" key="3">
    <source>
        <dbReference type="Proteomes" id="UP000198854"/>
    </source>
</evidence>
<dbReference type="NCBIfam" id="TIGR01644">
    <property type="entry name" value="phage_P2_V"/>
    <property type="match status" value="1"/>
</dbReference>
<feature type="domain" description="Gp5/Type VI secretion system Vgr protein OB-fold" evidence="1">
    <location>
        <begin position="40"/>
        <end position="94"/>
    </location>
</feature>
<proteinExistence type="predicted"/>
<evidence type="ECO:0000259" key="1">
    <source>
        <dbReference type="Pfam" id="PF04717"/>
    </source>
</evidence>